<dbReference type="EMBL" id="KN574720">
    <property type="protein sequence ID" value="KHJ83183.1"/>
    <property type="molecule type" value="Genomic_DNA"/>
</dbReference>
<name>A0A0B1SD30_OESDE</name>
<feature type="region of interest" description="Disordered" evidence="1">
    <location>
        <begin position="51"/>
        <end position="73"/>
    </location>
</feature>
<proteinExistence type="predicted"/>
<dbReference type="AlphaFoldDB" id="A0A0B1SD30"/>
<evidence type="ECO:0000256" key="1">
    <source>
        <dbReference type="SAM" id="MobiDB-lite"/>
    </source>
</evidence>
<accession>A0A0B1SD30</accession>
<feature type="non-terminal residue" evidence="2">
    <location>
        <position position="1"/>
    </location>
</feature>
<evidence type="ECO:0000313" key="3">
    <source>
        <dbReference type="Proteomes" id="UP000053660"/>
    </source>
</evidence>
<sequence>TVAATHQFGGYMLVWNDDYSLADTKGSVRPIELQKPQGYIDRISGQQPETAFLHDNAKPHTAKLTQDELRSDS</sequence>
<reference evidence="2 3" key="1">
    <citation type="submission" date="2014-03" db="EMBL/GenBank/DDBJ databases">
        <title>Draft genome of the hookworm Oesophagostomum dentatum.</title>
        <authorList>
            <person name="Mitreva M."/>
        </authorList>
    </citation>
    <scope>NUCLEOTIDE SEQUENCE [LARGE SCALE GENOMIC DNA]</scope>
    <source>
        <strain evidence="2 3">OD-Hann</strain>
    </source>
</reference>
<gene>
    <name evidence="2" type="ORF">OESDEN_17120</name>
</gene>
<dbReference type="Proteomes" id="UP000053660">
    <property type="component" value="Unassembled WGS sequence"/>
</dbReference>
<protein>
    <submittedName>
        <fullName evidence="2">Uncharacterized protein</fullName>
    </submittedName>
</protein>
<keyword evidence="3" id="KW-1185">Reference proteome</keyword>
<evidence type="ECO:0000313" key="2">
    <source>
        <dbReference type="EMBL" id="KHJ83183.1"/>
    </source>
</evidence>
<organism evidence="2 3">
    <name type="scientific">Oesophagostomum dentatum</name>
    <name type="common">Nodular worm</name>
    <dbReference type="NCBI Taxonomy" id="61180"/>
    <lineage>
        <taxon>Eukaryota</taxon>
        <taxon>Metazoa</taxon>
        <taxon>Ecdysozoa</taxon>
        <taxon>Nematoda</taxon>
        <taxon>Chromadorea</taxon>
        <taxon>Rhabditida</taxon>
        <taxon>Rhabditina</taxon>
        <taxon>Rhabditomorpha</taxon>
        <taxon>Strongyloidea</taxon>
        <taxon>Strongylidae</taxon>
        <taxon>Oesophagostomum</taxon>
    </lineage>
</organism>